<dbReference type="OrthoDB" id="48943at2759"/>
<dbReference type="Pfam" id="PF12409">
    <property type="entry name" value="P5-ATPase"/>
    <property type="match status" value="1"/>
</dbReference>
<keyword evidence="10 14" id="KW-1278">Translocase</keyword>
<evidence type="ECO:0000313" key="18">
    <source>
        <dbReference type="Proteomes" id="UP000792457"/>
    </source>
</evidence>
<dbReference type="EMBL" id="KZ308159">
    <property type="protein sequence ID" value="KAG8223414.1"/>
    <property type="molecule type" value="Genomic_DNA"/>
</dbReference>
<accession>A0A8K0NXI4</accession>
<comment type="similarity">
    <text evidence="2 14">Belongs to the cation transport ATPase (P-type) (TC 3.A.3) family. Type V subfamily.</text>
</comment>
<dbReference type="FunFam" id="3.40.1110.10:FF:000026">
    <property type="entry name" value="Cation-transporting ATPase"/>
    <property type="match status" value="1"/>
</dbReference>
<reference evidence="17" key="2">
    <citation type="submission" date="2017-10" db="EMBL/GenBank/DDBJ databases">
        <title>Ladona fulva Genome sequencing and assembly.</title>
        <authorList>
            <person name="Murali S."/>
            <person name="Richards S."/>
            <person name="Bandaranaike D."/>
            <person name="Bellair M."/>
            <person name="Blankenburg K."/>
            <person name="Chao H."/>
            <person name="Dinh H."/>
            <person name="Doddapaneni H."/>
            <person name="Dugan-Rocha S."/>
            <person name="Elkadiri S."/>
            <person name="Gnanaolivu R."/>
            <person name="Hernandez B."/>
            <person name="Skinner E."/>
            <person name="Javaid M."/>
            <person name="Lee S."/>
            <person name="Li M."/>
            <person name="Ming W."/>
            <person name="Munidasa M."/>
            <person name="Muniz J."/>
            <person name="Nguyen L."/>
            <person name="Hughes D."/>
            <person name="Osuji N."/>
            <person name="Pu L.-L."/>
            <person name="Puazo M."/>
            <person name="Qu C."/>
            <person name="Quiroz J."/>
            <person name="Raj R."/>
            <person name="Weissenberger G."/>
            <person name="Xin Y."/>
            <person name="Zou X."/>
            <person name="Han Y."/>
            <person name="Worley K."/>
            <person name="Muzny D."/>
            <person name="Gibbs R."/>
        </authorList>
    </citation>
    <scope>NUCLEOTIDE SEQUENCE</scope>
    <source>
        <strain evidence="17">Sampled in the wild</strain>
    </source>
</reference>
<evidence type="ECO:0000313" key="17">
    <source>
        <dbReference type="EMBL" id="KAG8223414.1"/>
    </source>
</evidence>
<dbReference type="SMART" id="SM00831">
    <property type="entry name" value="Cation_ATPase_N"/>
    <property type="match status" value="1"/>
</dbReference>
<organism evidence="17 18">
    <name type="scientific">Ladona fulva</name>
    <name type="common">Scarce chaser dragonfly</name>
    <name type="synonym">Libellula fulva</name>
    <dbReference type="NCBI Taxonomy" id="123851"/>
    <lineage>
        <taxon>Eukaryota</taxon>
        <taxon>Metazoa</taxon>
        <taxon>Ecdysozoa</taxon>
        <taxon>Arthropoda</taxon>
        <taxon>Hexapoda</taxon>
        <taxon>Insecta</taxon>
        <taxon>Pterygota</taxon>
        <taxon>Palaeoptera</taxon>
        <taxon>Odonata</taxon>
        <taxon>Epiprocta</taxon>
        <taxon>Anisoptera</taxon>
        <taxon>Libelluloidea</taxon>
        <taxon>Libellulidae</taxon>
        <taxon>Ladona</taxon>
    </lineage>
</organism>
<keyword evidence="9 14" id="KW-0460">Magnesium</keyword>
<comment type="caution">
    <text evidence="17">The sequence shown here is derived from an EMBL/GenBank/DDBJ whole genome shotgun (WGS) entry which is preliminary data.</text>
</comment>
<comment type="caution">
    <text evidence="14">Lacks conserved residue(s) required for the propagation of feature annotation.</text>
</comment>
<keyword evidence="7" id="KW-0967">Endosome</keyword>
<dbReference type="SFLD" id="SFLDF00027">
    <property type="entry name" value="p-type_atpase"/>
    <property type="match status" value="1"/>
</dbReference>
<keyword evidence="18" id="KW-1185">Reference proteome</keyword>
<dbReference type="SUPFAM" id="SSF81660">
    <property type="entry name" value="Metal cation-transporting ATPase, ATP-binding domain N"/>
    <property type="match status" value="1"/>
</dbReference>
<dbReference type="GO" id="GO:0005524">
    <property type="term" value="F:ATP binding"/>
    <property type="evidence" value="ECO:0007669"/>
    <property type="project" value="UniProtKB-UniRule"/>
</dbReference>
<dbReference type="SUPFAM" id="SSF81665">
    <property type="entry name" value="Calcium ATPase, transmembrane domain M"/>
    <property type="match status" value="1"/>
</dbReference>
<dbReference type="InterPro" id="IPR023298">
    <property type="entry name" value="ATPase_P-typ_TM_dom_sf"/>
</dbReference>
<dbReference type="InterPro" id="IPR059000">
    <property type="entry name" value="ATPase_P-type_domA"/>
</dbReference>
<dbReference type="GO" id="GO:0019829">
    <property type="term" value="F:ATPase-coupled monoatomic cation transmembrane transporter activity"/>
    <property type="evidence" value="ECO:0007669"/>
    <property type="project" value="UniProtKB-UniRule"/>
</dbReference>
<dbReference type="PANTHER" id="PTHR45630:SF8">
    <property type="entry name" value="CATION-TRANSPORTING ATPASE"/>
    <property type="match status" value="1"/>
</dbReference>
<dbReference type="Gene3D" id="1.20.1110.10">
    <property type="entry name" value="Calcium-transporting ATPase, transmembrane domain"/>
    <property type="match status" value="1"/>
</dbReference>
<evidence type="ECO:0000256" key="7">
    <source>
        <dbReference type="ARBA" id="ARBA00022753"/>
    </source>
</evidence>
<dbReference type="GO" id="GO:0140358">
    <property type="term" value="F:P-type transmembrane transporter activity"/>
    <property type="evidence" value="ECO:0007669"/>
    <property type="project" value="InterPro"/>
</dbReference>
<dbReference type="Gene3D" id="3.40.1110.10">
    <property type="entry name" value="Calcium-transporting ATPase, cytoplasmic domain N"/>
    <property type="match status" value="1"/>
</dbReference>
<evidence type="ECO:0000256" key="5">
    <source>
        <dbReference type="ARBA" id="ARBA00022723"/>
    </source>
</evidence>
<keyword evidence="5 14" id="KW-0479">Metal-binding</keyword>
<dbReference type="PRINTS" id="PR00119">
    <property type="entry name" value="CATATPASE"/>
</dbReference>
<dbReference type="NCBIfam" id="TIGR01494">
    <property type="entry name" value="ATPase_P-type"/>
    <property type="match status" value="2"/>
</dbReference>
<dbReference type="AlphaFoldDB" id="A0A8K0NXI4"/>
<dbReference type="InterPro" id="IPR047819">
    <property type="entry name" value="P5A-ATPase_N"/>
</dbReference>
<feature type="region of interest" description="Disordered" evidence="15">
    <location>
        <begin position="1"/>
        <end position="20"/>
    </location>
</feature>
<keyword evidence="6 14" id="KW-0547">Nucleotide-binding</keyword>
<evidence type="ECO:0000256" key="3">
    <source>
        <dbReference type="ARBA" id="ARBA00022553"/>
    </source>
</evidence>
<dbReference type="GO" id="GO:0016887">
    <property type="term" value="F:ATP hydrolysis activity"/>
    <property type="evidence" value="ECO:0007669"/>
    <property type="project" value="InterPro"/>
</dbReference>
<keyword evidence="8 14" id="KW-0067">ATP-binding</keyword>
<keyword evidence="3" id="KW-0597">Phosphoprotein</keyword>
<dbReference type="InterPro" id="IPR036412">
    <property type="entry name" value="HAD-like_sf"/>
</dbReference>
<evidence type="ECO:0000256" key="6">
    <source>
        <dbReference type="ARBA" id="ARBA00022741"/>
    </source>
</evidence>
<dbReference type="Gene3D" id="3.40.50.1000">
    <property type="entry name" value="HAD superfamily/HAD-like"/>
    <property type="match status" value="1"/>
</dbReference>
<dbReference type="PANTHER" id="PTHR45630">
    <property type="entry name" value="CATION-TRANSPORTING ATPASE-RELATED"/>
    <property type="match status" value="1"/>
</dbReference>
<evidence type="ECO:0000256" key="1">
    <source>
        <dbReference type="ARBA" id="ARBA00004107"/>
    </source>
</evidence>
<feature type="transmembrane region" description="Helical" evidence="14">
    <location>
        <begin position="1025"/>
        <end position="1042"/>
    </location>
</feature>
<feature type="transmembrane region" description="Helical" evidence="14">
    <location>
        <begin position="1115"/>
        <end position="1135"/>
    </location>
</feature>
<evidence type="ECO:0000256" key="13">
    <source>
        <dbReference type="ARBA" id="ARBA00049360"/>
    </source>
</evidence>
<dbReference type="InterPro" id="IPR018303">
    <property type="entry name" value="ATPase_P-typ_P_site"/>
</dbReference>
<evidence type="ECO:0000256" key="10">
    <source>
        <dbReference type="ARBA" id="ARBA00022967"/>
    </source>
</evidence>
<sequence length="1272" mass="142940">MKKTAQTPMSAAEFESSTSWSKMQTQSLLHHQRRADTTGDNGRSDMSSEDDGEHIKVDDDNEWDLLGYQICRKRMIASWIGIILTGGFLRLVFHWFPRLHLYSRHRRCSISKATKVLVVETFQKNYKKYYVKDIKTTVLHGLKSQTGLKPPIGMDEQEMAKSNERKIKFYLSNGTVKETESIRHFSCKKEVYVWDEDLERFIKLSGLETAMTNGDFHRAQGLTEQEQSLRQIAYGPNEILTPVQSLLTLLVLEVLDPFYVFQAFSLAVWCAEEYYYYAIAIFIMSFFGVTSSIFQTRKNQKQLKRTVTSSDVVTVIRRVEGAEQGNEVKEEILAKHLVPGDIIALPPHGCVMSCDAILLSGNVIVNESMLTGESVPVTKAPVTMDEEPFNEKSDIVRHSILFCGTKVLQTRFYGDQCARAVVIRTGFLTSKGQIVKTILHPPPVDYLFERDSYKFVGVLVGIATLGFISTVITKAMRGVDPFDIAIKALDLITIAVPPALPAAMTVGKMYAQRRLQKKGIYCINSRVINVSGSINCVCYDKTGTLTEDGLDMWGVVPVQSGVLQPPLRNFPLSRADGEKSQIQQDERFIVAMATCHSLTYLGGQLIGDPLDLKMFESTGWILEEPEMSETSQFDLLVPMVVRPSCKEVVTSDHGEAFPLEEGIIRQFQFSSLLQRMSVITRRLGSKNFSIYCKGSPEIIMSLSRPDTIPQGISTTLEIYTKKGYRVLALAWRPLPSEVTVVQVHRIKREQAETDFIFLGLIIFENRLKKATAKVIESLNKAKAKQIMVTGDNILTAISVAHECELVSTKQRIYQVLSSMAEHSNSNEIRIHNWTAKNIFKDDDIISLREGSKDGHFHSSLNDSVKSLLGDADVEKEQSDMRTTFAMTGNVWEEIRKNDEELLKRIVKCGAIYARMSPVQKQQLVQELQAAGYCVAMCGDGANDCGALKAAHTGISLSEAESSVASPFTSNGDDISCVPKVICEGRAALVTSFGIFKFMAVYSLVQFSSVILLYSLESNLTDFEFLYIDLFLVTVFAALFGLTEPPSSKKDIFPIPPSASLYSIYPIASIISQVFIMVIFQLVGYYGVRLFPWFIPFTYGKSFLGNDYEYSCYENYGVFSISIFQYIWMAVVFSRGAPHRKSLFTNTWLLLSLIVMGVINLIIVVYPPPFMEKLLELVIPPPLGDRFIIIPIAALNFFISLSIEWGVMENILEYGRGRQLWKKRQDRAIGNYHSSKSLKPLVPITAEIIPRMTERNHCSDENAGNLSTTITHL</sequence>
<proteinExistence type="inferred from homology"/>
<evidence type="ECO:0000259" key="16">
    <source>
        <dbReference type="SMART" id="SM00831"/>
    </source>
</evidence>
<dbReference type="PROSITE" id="PS00154">
    <property type="entry name" value="ATPASE_E1_E2"/>
    <property type="match status" value="1"/>
</dbReference>
<evidence type="ECO:0000256" key="12">
    <source>
        <dbReference type="ARBA" id="ARBA00023136"/>
    </source>
</evidence>
<dbReference type="Pfam" id="PF00122">
    <property type="entry name" value="E1-E2_ATPase"/>
    <property type="match status" value="1"/>
</dbReference>
<reference evidence="17" key="1">
    <citation type="submission" date="2013-04" db="EMBL/GenBank/DDBJ databases">
        <authorList>
            <person name="Qu J."/>
            <person name="Murali S.C."/>
            <person name="Bandaranaike D."/>
            <person name="Bellair M."/>
            <person name="Blankenburg K."/>
            <person name="Chao H."/>
            <person name="Dinh H."/>
            <person name="Doddapaneni H."/>
            <person name="Downs B."/>
            <person name="Dugan-Rocha S."/>
            <person name="Elkadiri S."/>
            <person name="Gnanaolivu R.D."/>
            <person name="Hernandez B."/>
            <person name="Javaid M."/>
            <person name="Jayaseelan J.C."/>
            <person name="Lee S."/>
            <person name="Li M."/>
            <person name="Ming W."/>
            <person name="Munidasa M."/>
            <person name="Muniz J."/>
            <person name="Nguyen L."/>
            <person name="Ongeri F."/>
            <person name="Osuji N."/>
            <person name="Pu L.-L."/>
            <person name="Puazo M."/>
            <person name="Qu C."/>
            <person name="Quiroz J."/>
            <person name="Raj R."/>
            <person name="Weissenberger G."/>
            <person name="Xin Y."/>
            <person name="Zou X."/>
            <person name="Han Y."/>
            <person name="Richards S."/>
            <person name="Worley K."/>
            <person name="Muzny D."/>
            <person name="Gibbs R."/>
        </authorList>
    </citation>
    <scope>NUCLEOTIDE SEQUENCE</scope>
    <source>
        <strain evidence="17">Sampled in the wild</strain>
    </source>
</reference>
<dbReference type="GO" id="GO:0031902">
    <property type="term" value="C:late endosome membrane"/>
    <property type="evidence" value="ECO:0007669"/>
    <property type="project" value="UniProtKB-SubCell"/>
</dbReference>
<evidence type="ECO:0000256" key="2">
    <source>
        <dbReference type="ARBA" id="ARBA00006000"/>
    </source>
</evidence>
<feature type="region of interest" description="Disordered" evidence="15">
    <location>
        <begin position="31"/>
        <end position="54"/>
    </location>
</feature>
<protein>
    <recommendedName>
        <fullName evidence="14">Cation-transporting ATPase</fullName>
        <ecNumber evidence="14">7.2.2.-</ecNumber>
    </recommendedName>
</protein>
<dbReference type="FunFam" id="3.40.50.1000:FF:000068">
    <property type="entry name" value="Cation-transporting ATPase"/>
    <property type="match status" value="1"/>
</dbReference>
<keyword evidence="11 14" id="KW-1133">Transmembrane helix</keyword>
<dbReference type="NCBIfam" id="TIGR01657">
    <property type="entry name" value="P-ATPase-V"/>
    <property type="match status" value="1"/>
</dbReference>
<dbReference type="InterPro" id="IPR023214">
    <property type="entry name" value="HAD_sf"/>
</dbReference>
<dbReference type="SFLD" id="SFLDG00002">
    <property type="entry name" value="C1.7:_P-type_atpase_like"/>
    <property type="match status" value="1"/>
</dbReference>
<comment type="catalytic activity">
    <reaction evidence="13 14">
        <text>ATP + H2O = ADP + phosphate + H(+)</text>
        <dbReference type="Rhea" id="RHEA:13065"/>
        <dbReference type="ChEBI" id="CHEBI:15377"/>
        <dbReference type="ChEBI" id="CHEBI:15378"/>
        <dbReference type="ChEBI" id="CHEBI:30616"/>
        <dbReference type="ChEBI" id="CHEBI:43474"/>
        <dbReference type="ChEBI" id="CHEBI:456216"/>
    </reaction>
</comment>
<dbReference type="SUPFAM" id="SSF81653">
    <property type="entry name" value="Calcium ATPase, transduction domain A"/>
    <property type="match status" value="1"/>
</dbReference>
<keyword evidence="12 14" id="KW-0472">Membrane</keyword>
<feature type="transmembrane region" description="Helical" evidence="14">
    <location>
        <begin position="1186"/>
        <end position="1207"/>
    </location>
</feature>
<feature type="transmembrane region" description="Helical" evidence="14">
    <location>
        <begin position="994"/>
        <end position="1013"/>
    </location>
</feature>
<feature type="transmembrane region" description="Helical" evidence="14">
    <location>
        <begin position="76"/>
        <end position="96"/>
    </location>
</feature>
<dbReference type="Pfam" id="PF00690">
    <property type="entry name" value="Cation_ATPase_N"/>
    <property type="match status" value="1"/>
</dbReference>
<dbReference type="Gene3D" id="2.70.150.10">
    <property type="entry name" value="Calcium-transporting ATPase, cytoplasmic transduction domain A"/>
    <property type="match status" value="1"/>
</dbReference>
<evidence type="ECO:0000256" key="9">
    <source>
        <dbReference type="ARBA" id="ARBA00022842"/>
    </source>
</evidence>
<dbReference type="InterPro" id="IPR004014">
    <property type="entry name" value="ATPase_P-typ_cation-transptr_N"/>
</dbReference>
<dbReference type="InterPro" id="IPR008250">
    <property type="entry name" value="ATPase_P-typ_transduc_dom_A_sf"/>
</dbReference>
<feature type="transmembrane region" description="Helical" evidence="14">
    <location>
        <begin position="455"/>
        <end position="472"/>
    </location>
</feature>
<feature type="transmembrane region" description="Helical" evidence="14">
    <location>
        <begin position="1147"/>
        <end position="1166"/>
    </location>
</feature>
<comment type="subcellular location">
    <subcellularLocation>
        <location evidence="1">Late endosome membrane</location>
        <topology evidence="1">Multi-pass membrane protein</topology>
    </subcellularLocation>
    <subcellularLocation>
        <location evidence="14">Membrane</location>
        <topology evidence="14">Multi-pass membrane protein</topology>
    </subcellularLocation>
</comment>
<dbReference type="Proteomes" id="UP000792457">
    <property type="component" value="Unassembled WGS sequence"/>
</dbReference>
<dbReference type="SUPFAM" id="SSF56784">
    <property type="entry name" value="HAD-like"/>
    <property type="match status" value="1"/>
</dbReference>
<dbReference type="InterPro" id="IPR006544">
    <property type="entry name" value="P-type_TPase_V"/>
</dbReference>
<evidence type="ECO:0000256" key="11">
    <source>
        <dbReference type="ARBA" id="ARBA00022989"/>
    </source>
</evidence>
<dbReference type="GO" id="GO:0006874">
    <property type="term" value="P:intracellular calcium ion homeostasis"/>
    <property type="evidence" value="ECO:0007669"/>
    <property type="project" value="TreeGrafter"/>
</dbReference>
<dbReference type="FunFam" id="1.20.1110.10:FF:000023">
    <property type="entry name" value="Cation-transporting ATPase"/>
    <property type="match status" value="1"/>
</dbReference>
<dbReference type="InterPro" id="IPR001757">
    <property type="entry name" value="P_typ_ATPase"/>
</dbReference>
<feature type="domain" description="Cation-transporting P-type ATPase N-terminal" evidence="16">
    <location>
        <begin position="207"/>
        <end position="274"/>
    </location>
</feature>
<evidence type="ECO:0000256" key="4">
    <source>
        <dbReference type="ARBA" id="ARBA00022692"/>
    </source>
</evidence>
<evidence type="ECO:0000256" key="15">
    <source>
        <dbReference type="SAM" id="MobiDB-lite"/>
    </source>
</evidence>
<evidence type="ECO:0000256" key="14">
    <source>
        <dbReference type="RuleBase" id="RU362082"/>
    </source>
</evidence>
<dbReference type="InterPro" id="IPR044492">
    <property type="entry name" value="P_typ_ATPase_HD_dom"/>
</dbReference>
<dbReference type="EC" id="7.2.2.-" evidence="14"/>
<dbReference type="SFLD" id="SFLDS00003">
    <property type="entry name" value="Haloacid_Dehalogenase"/>
    <property type="match status" value="1"/>
</dbReference>
<feature type="transmembrane region" description="Helical" evidence="14">
    <location>
        <begin position="274"/>
        <end position="294"/>
    </location>
</feature>
<keyword evidence="4 14" id="KW-0812">Transmembrane</keyword>
<dbReference type="GO" id="GO:0015203">
    <property type="term" value="F:polyamine transmembrane transporter activity"/>
    <property type="evidence" value="ECO:0007669"/>
    <property type="project" value="TreeGrafter"/>
</dbReference>
<dbReference type="InterPro" id="IPR023299">
    <property type="entry name" value="ATPase_P-typ_cyto_dom_N"/>
</dbReference>
<dbReference type="Pfam" id="PF13246">
    <property type="entry name" value="Cation_ATPase"/>
    <property type="match status" value="1"/>
</dbReference>
<name>A0A8K0NXI4_LADFU</name>
<gene>
    <name evidence="17" type="ORF">J437_LFUL003687</name>
</gene>
<evidence type="ECO:0000256" key="8">
    <source>
        <dbReference type="ARBA" id="ARBA00022840"/>
    </source>
</evidence>
<dbReference type="GO" id="GO:0046872">
    <property type="term" value="F:metal ion binding"/>
    <property type="evidence" value="ECO:0007669"/>
    <property type="project" value="UniProtKB-UniRule"/>
</dbReference>